<protein>
    <recommendedName>
        <fullName evidence="4">MATH domain-containing protein</fullName>
    </recommendedName>
</protein>
<keyword evidence="1" id="KW-0175">Coiled coil</keyword>
<keyword evidence="3" id="KW-1185">Reference proteome</keyword>
<dbReference type="Gramene" id="KFK34888">
    <property type="protein sequence ID" value="KFK34888"/>
    <property type="gene ID" value="AALP_AA5G206400"/>
</dbReference>
<evidence type="ECO:0000256" key="1">
    <source>
        <dbReference type="SAM" id="Coils"/>
    </source>
</evidence>
<dbReference type="EMBL" id="CM002873">
    <property type="protein sequence ID" value="KFK34888.1"/>
    <property type="molecule type" value="Genomic_DNA"/>
</dbReference>
<evidence type="ECO:0000313" key="3">
    <source>
        <dbReference type="Proteomes" id="UP000029120"/>
    </source>
</evidence>
<dbReference type="PANTHER" id="PTHR46236:SF11">
    <property type="entry name" value="TRAF-LIKE SUPERFAMILY PROTEIN"/>
    <property type="match status" value="1"/>
</dbReference>
<dbReference type="InterPro" id="IPR050804">
    <property type="entry name" value="MCC"/>
</dbReference>
<organism evidence="2 3">
    <name type="scientific">Arabis alpina</name>
    <name type="common">Alpine rock-cress</name>
    <dbReference type="NCBI Taxonomy" id="50452"/>
    <lineage>
        <taxon>Eukaryota</taxon>
        <taxon>Viridiplantae</taxon>
        <taxon>Streptophyta</taxon>
        <taxon>Embryophyta</taxon>
        <taxon>Tracheophyta</taxon>
        <taxon>Spermatophyta</taxon>
        <taxon>Magnoliopsida</taxon>
        <taxon>eudicotyledons</taxon>
        <taxon>Gunneridae</taxon>
        <taxon>Pentapetalae</taxon>
        <taxon>rosids</taxon>
        <taxon>malvids</taxon>
        <taxon>Brassicales</taxon>
        <taxon>Brassicaceae</taxon>
        <taxon>Arabideae</taxon>
        <taxon>Arabis</taxon>
    </lineage>
</organism>
<dbReference type="OrthoDB" id="1090427at2759"/>
<evidence type="ECO:0008006" key="4">
    <source>
        <dbReference type="Google" id="ProtNLM"/>
    </source>
</evidence>
<evidence type="ECO:0000313" key="2">
    <source>
        <dbReference type="EMBL" id="KFK34888.1"/>
    </source>
</evidence>
<dbReference type="OMA" id="HEWSDTE"/>
<sequence>MGLHIKLGRSEVQQHRTHAEKRGLISDFGHPNIALDFQAKNLNVRTTCMNVLLNLIDTLCQSLQDLSINDLGQADNALTYLKFSGFKVDWLERKLEGVKEKKMEEEIGETRMQELEEKLQGYKQKYSDIEALLEKKKEELKDLKHEWSDTEALLEKEKAKVLAARVPPLTLDDVV</sequence>
<dbReference type="AlphaFoldDB" id="A0A087GYD6"/>
<feature type="coiled-coil region" evidence="1">
    <location>
        <begin position="98"/>
        <end position="160"/>
    </location>
</feature>
<gene>
    <name evidence="2" type="ordered locus">AALP_Aa5g206400</name>
</gene>
<dbReference type="Proteomes" id="UP000029120">
    <property type="component" value="Chromosome 5"/>
</dbReference>
<dbReference type="eggNOG" id="KOG1987">
    <property type="taxonomic scope" value="Eukaryota"/>
</dbReference>
<proteinExistence type="predicted"/>
<name>A0A087GYD6_ARAAL</name>
<accession>A0A087GYD6</accession>
<dbReference type="PANTHER" id="PTHR46236">
    <property type="entry name" value="TRAF-LIKE SUPERFAMILY PROTEIN"/>
    <property type="match status" value="1"/>
</dbReference>
<reference evidence="3" key="1">
    <citation type="journal article" date="2015" name="Nat. Plants">
        <title>Genome expansion of Arabis alpina linked with retrotransposition and reduced symmetric DNA methylation.</title>
        <authorList>
            <person name="Willing E.M."/>
            <person name="Rawat V."/>
            <person name="Mandakova T."/>
            <person name="Maumus F."/>
            <person name="James G.V."/>
            <person name="Nordstroem K.J."/>
            <person name="Becker C."/>
            <person name="Warthmann N."/>
            <person name="Chica C."/>
            <person name="Szarzynska B."/>
            <person name="Zytnicki M."/>
            <person name="Albani M.C."/>
            <person name="Kiefer C."/>
            <person name="Bergonzi S."/>
            <person name="Castaings L."/>
            <person name="Mateos J.L."/>
            <person name="Berns M.C."/>
            <person name="Bujdoso N."/>
            <person name="Piofczyk T."/>
            <person name="de Lorenzo L."/>
            <person name="Barrero-Sicilia C."/>
            <person name="Mateos I."/>
            <person name="Piednoel M."/>
            <person name="Hagmann J."/>
            <person name="Chen-Min-Tao R."/>
            <person name="Iglesias-Fernandez R."/>
            <person name="Schuster S.C."/>
            <person name="Alonso-Blanco C."/>
            <person name="Roudier F."/>
            <person name="Carbonero P."/>
            <person name="Paz-Ares J."/>
            <person name="Davis S.J."/>
            <person name="Pecinka A."/>
            <person name="Quesneville H."/>
            <person name="Colot V."/>
            <person name="Lysak M.A."/>
            <person name="Weigel D."/>
            <person name="Coupland G."/>
            <person name="Schneeberger K."/>
        </authorList>
    </citation>
    <scope>NUCLEOTIDE SEQUENCE [LARGE SCALE GENOMIC DNA]</scope>
    <source>
        <strain evidence="3">cv. Pajares</strain>
    </source>
</reference>